<gene>
    <name evidence="2" type="ORF">D0Z07_5227</name>
</gene>
<dbReference type="Proteomes" id="UP000785200">
    <property type="component" value="Unassembled WGS sequence"/>
</dbReference>
<dbReference type="EMBL" id="VNKQ01000010">
    <property type="protein sequence ID" value="KAG0648496.1"/>
    <property type="molecule type" value="Genomic_DNA"/>
</dbReference>
<organism evidence="2 3">
    <name type="scientific">Hyphodiscus hymeniophilus</name>
    <dbReference type="NCBI Taxonomy" id="353542"/>
    <lineage>
        <taxon>Eukaryota</taxon>
        <taxon>Fungi</taxon>
        <taxon>Dikarya</taxon>
        <taxon>Ascomycota</taxon>
        <taxon>Pezizomycotina</taxon>
        <taxon>Leotiomycetes</taxon>
        <taxon>Helotiales</taxon>
        <taxon>Hyphodiscaceae</taxon>
        <taxon>Hyphodiscus</taxon>
    </lineage>
</organism>
<name>A0A9P7AWS8_9HELO</name>
<keyword evidence="3" id="KW-1185">Reference proteome</keyword>
<sequence length="200" mass="22177">MASNKSEGHTATLRLINNLVFAESKSIRTSTIILACFNILASASTAASILYDCYWASKRCSPKFKASKFCLSSIHPAETFPLILAFGIVIQGIAFAAVQAQGLTALATKGCSTIAQFMWPVRLRSRVQPSILTKNPVPGEGQIRRYNMLWNNYIDVDWDVGPIAYLSRTRYLLRIAAVVYLKIWRSGPHNPVISGRRPLD</sequence>
<evidence type="ECO:0000313" key="3">
    <source>
        <dbReference type="Proteomes" id="UP000785200"/>
    </source>
</evidence>
<feature type="transmembrane region" description="Helical" evidence="1">
    <location>
        <begin position="32"/>
        <end position="56"/>
    </location>
</feature>
<comment type="caution">
    <text evidence="2">The sequence shown here is derived from an EMBL/GenBank/DDBJ whole genome shotgun (WGS) entry which is preliminary data.</text>
</comment>
<evidence type="ECO:0000256" key="1">
    <source>
        <dbReference type="SAM" id="Phobius"/>
    </source>
</evidence>
<feature type="transmembrane region" description="Helical" evidence="1">
    <location>
        <begin position="77"/>
        <end position="98"/>
    </location>
</feature>
<keyword evidence="1" id="KW-0472">Membrane</keyword>
<keyword evidence="1" id="KW-1133">Transmembrane helix</keyword>
<keyword evidence="1" id="KW-0812">Transmembrane</keyword>
<proteinExistence type="predicted"/>
<reference evidence="2" key="1">
    <citation type="submission" date="2019-07" db="EMBL/GenBank/DDBJ databases">
        <title>Hyphodiscus hymeniophilus genome sequencing and assembly.</title>
        <authorList>
            <person name="Kramer G."/>
            <person name="Nodwell J."/>
        </authorList>
    </citation>
    <scope>NUCLEOTIDE SEQUENCE</scope>
    <source>
        <strain evidence="2">ATCC 34498</strain>
    </source>
</reference>
<protein>
    <submittedName>
        <fullName evidence="2">Uncharacterized protein</fullName>
    </submittedName>
</protein>
<dbReference type="AlphaFoldDB" id="A0A9P7AWS8"/>
<accession>A0A9P7AWS8</accession>
<evidence type="ECO:0000313" key="2">
    <source>
        <dbReference type="EMBL" id="KAG0648496.1"/>
    </source>
</evidence>
<dbReference type="OrthoDB" id="5368516at2759"/>